<evidence type="ECO:0000313" key="2">
    <source>
        <dbReference type="Proteomes" id="UP000298491"/>
    </source>
</evidence>
<evidence type="ECO:0000313" key="1">
    <source>
        <dbReference type="EMBL" id="TGD03723.1"/>
    </source>
</evidence>
<feature type="non-terminal residue" evidence="1">
    <location>
        <position position="1"/>
    </location>
</feature>
<reference evidence="1 2" key="1">
    <citation type="submission" date="2018-03" db="EMBL/GenBank/DDBJ databases">
        <title>Non-Typhoidal Salmonella genome sequencing and assembly.</title>
        <authorList>
            <person name="Matchawe C."/>
        </authorList>
    </citation>
    <scope>NUCLEOTIDE SEQUENCE [LARGE SCALE GENOMIC DNA]</scope>
    <source>
        <strain evidence="1 2">35dea</strain>
    </source>
</reference>
<sequence length="24" mass="2668">NQLASLGVNNETIHYESFGPHKVL</sequence>
<comment type="caution">
    <text evidence="1">The sequence shown here is derived from an EMBL/GenBank/DDBJ whole genome shotgun (WGS) entry which is preliminary data.</text>
</comment>
<dbReference type="Proteomes" id="UP000298491">
    <property type="component" value="Unassembled WGS sequence"/>
</dbReference>
<proteinExistence type="predicted"/>
<protein>
    <submittedName>
        <fullName evidence="1">Family 1 flavodoxin reductase</fullName>
    </submittedName>
</protein>
<accession>A0A659RLS8</accession>
<dbReference type="AlphaFoldDB" id="A0A659RLS8"/>
<gene>
    <name evidence="1" type="ORF">C9F09_02195</name>
</gene>
<dbReference type="EMBL" id="PYKB01000200">
    <property type="protein sequence ID" value="TGD03723.1"/>
    <property type="molecule type" value="Genomic_DNA"/>
</dbReference>
<organism evidence="1 2">
    <name type="scientific">Salmonella enterica subsp. enterica serovar Wilhelmsburg</name>
    <dbReference type="NCBI Taxonomy" id="1960126"/>
    <lineage>
        <taxon>Bacteria</taxon>
        <taxon>Pseudomonadati</taxon>
        <taxon>Pseudomonadota</taxon>
        <taxon>Gammaproteobacteria</taxon>
        <taxon>Enterobacterales</taxon>
        <taxon>Enterobacteriaceae</taxon>
        <taxon>Salmonella</taxon>
    </lineage>
</organism>
<name>A0A659RLS8_SALET</name>